<evidence type="ECO:0000313" key="1">
    <source>
        <dbReference type="EMBL" id="KAJ8924598.1"/>
    </source>
</evidence>
<name>A0AAV8WDM6_9CUCU</name>
<reference evidence="1 2" key="1">
    <citation type="journal article" date="2023" name="Insect Mol. Biol.">
        <title>Genome sequencing provides insights into the evolution of gene families encoding plant cell wall-degrading enzymes in longhorned beetles.</title>
        <authorList>
            <person name="Shin N.R."/>
            <person name="Okamura Y."/>
            <person name="Kirsch R."/>
            <person name="Pauchet Y."/>
        </authorList>
    </citation>
    <scope>NUCLEOTIDE SEQUENCE [LARGE SCALE GENOMIC DNA]</scope>
    <source>
        <strain evidence="1">EAD_L_NR</strain>
    </source>
</reference>
<sequence length="73" mass="8147">MLAWTIITRTPSVASIPGHLHNLKLDLFVIDLHNSPRWTPFTSIASPLAVSKRYFSSVSYILQCATMFGLTIV</sequence>
<organism evidence="1 2">
    <name type="scientific">Exocentrus adspersus</name>
    <dbReference type="NCBI Taxonomy" id="1586481"/>
    <lineage>
        <taxon>Eukaryota</taxon>
        <taxon>Metazoa</taxon>
        <taxon>Ecdysozoa</taxon>
        <taxon>Arthropoda</taxon>
        <taxon>Hexapoda</taxon>
        <taxon>Insecta</taxon>
        <taxon>Pterygota</taxon>
        <taxon>Neoptera</taxon>
        <taxon>Endopterygota</taxon>
        <taxon>Coleoptera</taxon>
        <taxon>Polyphaga</taxon>
        <taxon>Cucujiformia</taxon>
        <taxon>Chrysomeloidea</taxon>
        <taxon>Cerambycidae</taxon>
        <taxon>Lamiinae</taxon>
        <taxon>Acanthocinini</taxon>
        <taxon>Exocentrus</taxon>
    </lineage>
</organism>
<dbReference type="AlphaFoldDB" id="A0AAV8WDM6"/>
<accession>A0AAV8WDM6</accession>
<evidence type="ECO:0000313" key="2">
    <source>
        <dbReference type="Proteomes" id="UP001159042"/>
    </source>
</evidence>
<gene>
    <name evidence="1" type="ORF">NQ315_000748</name>
</gene>
<protein>
    <submittedName>
        <fullName evidence="1">Uncharacterized protein</fullName>
    </submittedName>
</protein>
<keyword evidence="2" id="KW-1185">Reference proteome</keyword>
<dbReference type="Proteomes" id="UP001159042">
    <property type="component" value="Unassembled WGS sequence"/>
</dbReference>
<comment type="caution">
    <text evidence="1">The sequence shown here is derived from an EMBL/GenBank/DDBJ whole genome shotgun (WGS) entry which is preliminary data.</text>
</comment>
<dbReference type="EMBL" id="JANEYG010000002">
    <property type="protein sequence ID" value="KAJ8924598.1"/>
    <property type="molecule type" value="Genomic_DNA"/>
</dbReference>
<proteinExistence type="predicted"/>